<evidence type="ECO:0000256" key="2">
    <source>
        <dbReference type="PROSITE-ProRule" id="PRU00504"/>
    </source>
</evidence>
<dbReference type="OrthoDB" id="10020332at2759"/>
<evidence type="ECO:0000313" key="5">
    <source>
        <dbReference type="Proteomes" id="UP000663829"/>
    </source>
</evidence>
<dbReference type="InterPro" id="IPR011042">
    <property type="entry name" value="6-blade_b-propeller_TolB-like"/>
</dbReference>
<dbReference type="PROSITE" id="PS51125">
    <property type="entry name" value="NHL"/>
    <property type="match status" value="1"/>
</dbReference>
<organism evidence="3 5">
    <name type="scientific">Didymodactylos carnosus</name>
    <dbReference type="NCBI Taxonomy" id="1234261"/>
    <lineage>
        <taxon>Eukaryota</taxon>
        <taxon>Metazoa</taxon>
        <taxon>Spiralia</taxon>
        <taxon>Gnathifera</taxon>
        <taxon>Rotifera</taxon>
        <taxon>Eurotatoria</taxon>
        <taxon>Bdelloidea</taxon>
        <taxon>Philodinida</taxon>
        <taxon>Philodinidae</taxon>
        <taxon>Didymodactylos</taxon>
    </lineage>
</organism>
<feature type="non-terminal residue" evidence="3">
    <location>
        <position position="1"/>
    </location>
</feature>
<evidence type="ECO:0000313" key="3">
    <source>
        <dbReference type="EMBL" id="CAF1631360.1"/>
    </source>
</evidence>
<proteinExistence type="predicted"/>
<dbReference type="InterPro" id="IPR001258">
    <property type="entry name" value="NHL_repeat"/>
</dbReference>
<dbReference type="Proteomes" id="UP000663829">
    <property type="component" value="Unassembled WGS sequence"/>
</dbReference>
<evidence type="ECO:0000313" key="4">
    <source>
        <dbReference type="EMBL" id="CAF4530760.1"/>
    </source>
</evidence>
<evidence type="ECO:0000256" key="1">
    <source>
        <dbReference type="ARBA" id="ARBA00022737"/>
    </source>
</evidence>
<dbReference type="Proteomes" id="UP000681722">
    <property type="component" value="Unassembled WGS sequence"/>
</dbReference>
<feature type="repeat" description="NHL" evidence="2">
    <location>
        <begin position="134"/>
        <end position="165"/>
    </location>
</feature>
<dbReference type="SUPFAM" id="SSF101898">
    <property type="entry name" value="NHL repeat"/>
    <property type="match status" value="1"/>
</dbReference>
<dbReference type="Pfam" id="PF01436">
    <property type="entry name" value="NHL"/>
    <property type="match status" value="1"/>
</dbReference>
<dbReference type="EMBL" id="CAJNOQ010043731">
    <property type="protein sequence ID" value="CAF1631360.1"/>
    <property type="molecule type" value="Genomic_DNA"/>
</dbReference>
<dbReference type="AlphaFoldDB" id="A0A816D7Q8"/>
<dbReference type="Gene3D" id="2.120.10.30">
    <property type="entry name" value="TolB, C-terminal domain"/>
    <property type="match status" value="1"/>
</dbReference>
<keyword evidence="1" id="KW-0677">Repeat</keyword>
<name>A0A816D7Q8_9BILA</name>
<dbReference type="EMBL" id="CAJOBC010111616">
    <property type="protein sequence ID" value="CAF4530760.1"/>
    <property type="molecule type" value="Genomic_DNA"/>
</dbReference>
<accession>A0A816D7Q8</accession>
<reference evidence="3" key="1">
    <citation type="submission" date="2021-02" db="EMBL/GenBank/DDBJ databases">
        <authorList>
            <person name="Nowell W R."/>
        </authorList>
    </citation>
    <scope>NUCLEOTIDE SEQUENCE</scope>
</reference>
<keyword evidence="5" id="KW-1185">Reference proteome</keyword>
<gene>
    <name evidence="3" type="ORF">GPM918_LOCUS44367</name>
    <name evidence="4" type="ORF">SRO942_LOCUS46184</name>
</gene>
<sequence length="166" mass="17751">MNVKTGNVARPSTSSPQNLCAKATWNQKGITIAGGNGYGSALNQLDDPTDMALDSSGNLYIADSGNSRILKTVKKTGKVTILVSEIAPYNLFFDKSYTYLYYTDQTNSRVQKLNIKSGIQTTVAGIVSNSNADQLSQPTGLYVDSHGAVYVADGAKDDVLKFKAGR</sequence>
<comment type="caution">
    <text evidence="3">The sequence shown here is derived from an EMBL/GenBank/DDBJ whole genome shotgun (WGS) entry which is preliminary data.</text>
</comment>
<protein>
    <submittedName>
        <fullName evidence="3">Uncharacterized protein</fullName>
    </submittedName>
</protein>